<evidence type="ECO:0000313" key="1">
    <source>
        <dbReference type="EMBL" id="VAW88210.1"/>
    </source>
</evidence>
<name>A0A3B0ZGL3_9ZZZZ</name>
<organism evidence="1">
    <name type="scientific">hydrothermal vent metagenome</name>
    <dbReference type="NCBI Taxonomy" id="652676"/>
    <lineage>
        <taxon>unclassified sequences</taxon>
        <taxon>metagenomes</taxon>
        <taxon>ecological metagenomes</taxon>
    </lineage>
</organism>
<gene>
    <name evidence="1" type="ORF">MNBD_GAMMA17-118</name>
</gene>
<accession>A0A3B0ZGL3</accession>
<protein>
    <recommendedName>
        <fullName evidence="2">DUF2491 domain-containing protein</fullName>
    </recommendedName>
</protein>
<evidence type="ECO:0008006" key="2">
    <source>
        <dbReference type="Google" id="ProtNLM"/>
    </source>
</evidence>
<sequence>MFGKWFKKEEVAEKPELPSPYNLRLKAAVDIDPIPFSMISDKIHFVLPAERQIVEAQGRVDLGGGAYLSRYYTSDDAFIQVSTTAGFEEQHVDDIKLFVFEDTVTPANQAEWEEWTGKDSKIGDATYTFNGVEYTRVWMAQSEGSIVPVEFEEEVTNLIEGKSPYTVIHLAMLYERLIPQIERYEYLLISAEHTHDDANIVFSLGVDLDPQAFIVT</sequence>
<dbReference type="AlphaFoldDB" id="A0A3B0ZGL3"/>
<reference evidence="1" key="1">
    <citation type="submission" date="2018-06" db="EMBL/GenBank/DDBJ databases">
        <authorList>
            <person name="Zhirakovskaya E."/>
        </authorList>
    </citation>
    <scope>NUCLEOTIDE SEQUENCE</scope>
</reference>
<dbReference type="InterPro" id="IPR019621">
    <property type="entry name" value="DUF2491"/>
</dbReference>
<proteinExistence type="predicted"/>
<dbReference type="EMBL" id="UOFQ01000091">
    <property type="protein sequence ID" value="VAW88210.1"/>
    <property type="molecule type" value="Genomic_DNA"/>
</dbReference>
<dbReference type="Pfam" id="PF10679">
    <property type="entry name" value="DUF2491"/>
    <property type="match status" value="1"/>
</dbReference>